<gene>
    <name evidence="1" type="ORF">PXX05_11595</name>
</gene>
<dbReference type="RefSeq" id="WP_275088369.1">
    <property type="nucleotide sequence ID" value="NZ_CP119078.1"/>
</dbReference>
<reference evidence="1 2" key="1">
    <citation type="submission" date="2023-02" db="EMBL/GenBank/DDBJ databases">
        <title>Genome Sequence of L. cardiaca H63T.</title>
        <authorList>
            <person name="Lopez A.E."/>
            <person name="Cianciotto N.P."/>
        </authorList>
    </citation>
    <scope>NUCLEOTIDE SEQUENCE [LARGE SCALE GENOMIC DNA]</scope>
    <source>
        <strain evidence="1 2">H63</strain>
    </source>
</reference>
<dbReference type="NCBIfam" id="TIGR02444">
    <property type="entry name" value="TIGR02444 family protein"/>
    <property type="match status" value="1"/>
</dbReference>
<proteinExistence type="predicted"/>
<accession>A0ABY8ATT1</accession>
<name>A0ABY8ATT1_9GAMM</name>
<dbReference type="EMBL" id="CP119078">
    <property type="protein sequence ID" value="WED42547.1"/>
    <property type="molecule type" value="Genomic_DNA"/>
</dbReference>
<keyword evidence="2" id="KW-1185">Reference proteome</keyword>
<evidence type="ECO:0000313" key="2">
    <source>
        <dbReference type="Proteomes" id="UP001222087"/>
    </source>
</evidence>
<dbReference type="Pfam" id="PF09523">
    <property type="entry name" value="DUF2390"/>
    <property type="match status" value="1"/>
</dbReference>
<organism evidence="1 2">
    <name type="scientific">Legionella cardiaca</name>
    <dbReference type="NCBI Taxonomy" id="1071983"/>
    <lineage>
        <taxon>Bacteria</taxon>
        <taxon>Pseudomonadati</taxon>
        <taxon>Pseudomonadota</taxon>
        <taxon>Gammaproteobacteria</taxon>
        <taxon>Legionellales</taxon>
        <taxon>Legionellaceae</taxon>
        <taxon>Legionella</taxon>
    </lineage>
</organism>
<dbReference type="Proteomes" id="UP001222087">
    <property type="component" value="Chromosome"/>
</dbReference>
<sequence>MKENYLPHETTADPLDNPLWQFSLTVYQHQEIKEQCLSLQNTTGVNVNLLLFCCWLSYGVELISHFEFIKACDTIKDWNSQVTKTLRQARQSAKQWQESSSWVKNFYQQILTQEINSEAYQQYRLYSYFAQKQTSSPKKDEILSLKYLYWLFDEMKLTVDEHLDKQLKKFIVTILQVV</sequence>
<protein>
    <submittedName>
        <fullName evidence="1">TIGR02444 family protein</fullName>
    </submittedName>
</protein>
<evidence type="ECO:0000313" key="1">
    <source>
        <dbReference type="EMBL" id="WED42547.1"/>
    </source>
</evidence>
<dbReference type="InterPro" id="IPR012659">
    <property type="entry name" value="CHP02444"/>
</dbReference>